<dbReference type="AlphaFoldDB" id="A0A4Z1GPL1"/>
<sequence length="62" mass="7108">MFVEIATLRFAEATAFGTIPVTGMGQWVVWEDFGLWNDNFMRFYTKSVPGGHKFSRFRGTVV</sequence>
<comment type="caution">
    <text evidence="1">The sequence shown here is derived from an EMBL/GenBank/DDBJ whole genome shotgun (WGS) entry which is preliminary data.</text>
</comment>
<name>A0A4Z1GPL1_9HELO</name>
<dbReference type="Proteomes" id="UP000297814">
    <property type="component" value="Unassembled WGS sequence"/>
</dbReference>
<accession>A0A4Z1GPL1</accession>
<evidence type="ECO:0000313" key="1">
    <source>
        <dbReference type="EMBL" id="TGO38288.1"/>
    </source>
</evidence>
<keyword evidence="2" id="KW-1185">Reference proteome</keyword>
<protein>
    <submittedName>
        <fullName evidence="1">Uncharacterized protein</fullName>
    </submittedName>
</protein>
<gene>
    <name evidence="1" type="ORF">BHYA_0078g00410</name>
</gene>
<reference evidence="1 2" key="1">
    <citation type="submission" date="2017-12" db="EMBL/GenBank/DDBJ databases">
        <title>Comparative genomics of Botrytis spp.</title>
        <authorList>
            <person name="Valero-Jimenez C.A."/>
            <person name="Tapia P."/>
            <person name="Veloso J."/>
            <person name="Silva-Moreno E."/>
            <person name="Staats M."/>
            <person name="Valdes J.H."/>
            <person name="Van Kan J.A.L."/>
        </authorList>
    </citation>
    <scope>NUCLEOTIDE SEQUENCE [LARGE SCALE GENOMIC DNA]</scope>
    <source>
        <strain evidence="1 2">Bh0001</strain>
    </source>
</reference>
<proteinExistence type="predicted"/>
<evidence type="ECO:0000313" key="2">
    <source>
        <dbReference type="Proteomes" id="UP000297814"/>
    </source>
</evidence>
<dbReference type="EMBL" id="PQXK01000078">
    <property type="protein sequence ID" value="TGO38288.1"/>
    <property type="molecule type" value="Genomic_DNA"/>
</dbReference>
<organism evidence="1 2">
    <name type="scientific">Botrytis hyacinthi</name>
    <dbReference type="NCBI Taxonomy" id="278943"/>
    <lineage>
        <taxon>Eukaryota</taxon>
        <taxon>Fungi</taxon>
        <taxon>Dikarya</taxon>
        <taxon>Ascomycota</taxon>
        <taxon>Pezizomycotina</taxon>
        <taxon>Leotiomycetes</taxon>
        <taxon>Helotiales</taxon>
        <taxon>Sclerotiniaceae</taxon>
        <taxon>Botrytis</taxon>
    </lineage>
</organism>